<organism evidence="1">
    <name type="scientific">marine sediment metagenome</name>
    <dbReference type="NCBI Taxonomy" id="412755"/>
    <lineage>
        <taxon>unclassified sequences</taxon>
        <taxon>metagenomes</taxon>
        <taxon>ecological metagenomes</taxon>
    </lineage>
</organism>
<dbReference type="Pfam" id="PF11369">
    <property type="entry name" value="DUF3160"/>
    <property type="match status" value="1"/>
</dbReference>
<reference evidence="1" key="1">
    <citation type="journal article" date="2014" name="Front. Microbiol.">
        <title>High frequency of phylogenetically diverse reductive dehalogenase-homologous genes in deep subseafloor sedimentary metagenomes.</title>
        <authorList>
            <person name="Kawai M."/>
            <person name="Futagami T."/>
            <person name="Toyoda A."/>
            <person name="Takaki Y."/>
            <person name="Nishi S."/>
            <person name="Hori S."/>
            <person name="Arai W."/>
            <person name="Tsubouchi T."/>
            <person name="Morono Y."/>
            <person name="Uchiyama I."/>
            <person name="Ito T."/>
            <person name="Fujiyama A."/>
            <person name="Inagaki F."/>
            <person name="Takami H."/>
        </authorList>
    </citation>
    <scope>NUCLEOTIDE SEQUENCE</scope>
    <source>
        <strain evidence="1">Expedition CK06-06</strain>
    </source>
</reference>
<dbReference type="EMBL" id="BARU01033561">
    <property type="protein sequence ID" value="GAH68835.1"/>
    <property type="molecule type" value="Genomic_DNA"/>
</dbReference>
<protein>
    <submittedName>
        <fullName evidence="1">Uncharacterized protein</fullName>
    </submittedName>
</protein>
<feature type="non-terminal residue" evidence="1">
    <location>
        <position position="259"/>
    </location>
</feature>
<name>X1IHV2_9ZZZZ</name>
<sequence length="259" mass="28497">SGDPGLQDLTDFAAIGLALQDASFLKMMPRKQAGMVQALKSGSSLVKVPIGFPLIPDRFRAGSFYTKSSLLADYFAARQWYALVDFRLKNDRETTLAVKFAMLIDDDLELSKLWSQLSEPYDVLVAKAEDGTVPVYAATAKEILRRQGGSSEINKRNVVVIRKALGAKLSDPKVNDQILLPSQYKNFKAEIKGFRLLPPRRLPSAVCFQNTVDPKIKDRMFPSGLDFLVACKTLRSPAAMRALKGQSGDAVVEAVIQAD</sequence>
<dbReference type="InterPro" id="IPR022601">
    <property type="entry name" value="DUF3160"/>
</dbReference>
<gene>
    <name evidence="1" type="ORF">S03H2_52787</name>
</gene>
<accession>X1IHV2</accession>
<feature type="non-terminal residue" evidence="1">
    <location>
        <position position="1"/>
    </location>
</feature>
<proteinExistence type="predicted"/>
<comment type="caution">
    <text evidence="1">The sequence shown here is derived from an EMBL/GenBank/DDBJ whole genome shotgun (WGS) entry which is preliminary data.</text>
</comment>
<dbReference type="AlphaFoldDB" id="X1IHV2"/>
<evidence type="ECO:0000313" key="1">
    <source>
        <dbReference type="EMBL" id="GAH68835.1"/>
    </source>
</evidence>